<keyword evidence="1" id="KW-0315">Glutamine amidotransferase</keyword>
<evidence type="ECO:0000259" key="2">
    <source>
        <dbReference type="PROSITE" id="PS51278"/>
    </source>
</evidence>
<organism evidence="3">
    <name type="scientific">Siphoviridae sp. ctICF6</name>
    <dbReference type="NCBI Taxonomy" id="2825427"/>
    <lineage>
        <taxon>Viruses</taxon>
        <taxon>Duplodnaviria</taxon>
        <taxon>Heunggongvirae</taxon>
        <taxon>Uroviricota</taxon>
        <taxon>Caudoviricetes</taxon>
    </lineage>
</organism>
<accession>A0A8S5UKW8</accession>
<dbReference type="PROSITE" id="PS51278">
    <property type="entry name" value="GATASE_TYPE_2"/>
    <property type="match status" value="1"/>
</dbReference>
<dbReference type="InterPro" id="IPR026869">
    <property type="entry name" value="EgtC-like"/>
</dbReference>
<dbReference type="InterPro" id="IPR029055">
    <property type="entry name" value="Ntn_hydrolases_N"/>
</dbReference>
<sequence>MCVIVTAVPGSMPEPEDILAMSETNPDGGGVSWWDGERLRVFKNVDPLKVVGFIYGHWRQLRDAPCLIHFRLATHGAVEPRNCHPFHTDRGYIAHNGIAYDYEVGPHASDSRNMVDAWIDSGYDNRVFDGQGLVALITPHGCLKWLEGEPVELSRGVWVSNMWWHV</sequence>
<name>A0A8S5UKW8_9CAUD</name>
<dbReference type="Gene3D" id="3.60.20.10">
    <property type="entry name" value="Glutamine Phosphoribosylpyrophosphate, subunit 1, domain 1"/>
    <property type="match status" value="1"/>
</dbReference>
<evidence type="ECO:0000313" key="3">
    <source>
        <dbReference type="EMBL" id="DAF95141.1"/>
    </source>
</evidence>
<dbReference type="Pfam" id="PF13230">
    <property type="entry name" value="GATase_4"/>
    <property type="match status" value="1"/>
</dbReference>
<dbReference type="EMBL" id="BK016104">
    <property type="protein sequence ID" value="DAF95141.1"/>
    <property type="molecule type" value="Genomic_DNA"/>
</dbReference>
<dbReference type="SUPFAM" id="SSF56235">
    <property type="entry name" value="N-terminal nucleophile aminohydrolases (Ntn hydrolases)"/>
    <property type="match status" value="1"/>
</dbReference>
<dbReference type="InterPro" id="IPR017932">
    <property type="entry name" value="GATase_2_dom"/>
</dbReference>
<feature type="domain" description="Glutamine amidotransferase type-2" evidence="2">
    <location>
        <begin position="2"/>
        <end position="166"/>
    </location>
</feature>
<reference evidence="3" key="1">
    <citation type="journal article" date="2021" name="Proc. Natl. Acad. Sci. U.S.A.">
        <title>A Catalog of Tens of Thousands of Viruses from Human Metagenomes Reveals Hidden Associations with Chronic Diseases.</title>
        <authorList>
            <person name="Tisza M.J."/>
            <person name="Buck C.B."/>
        </authorList>
    </citation>
    <scope>NUCLEOTIDE SEQUENCE</scope>
    <source>
        <strain evidence="3">CtICF6</strain>
    </source>
</reference>
<evidence type="ECO:0000256" key="1">
    <source>
        <dbReference type="ARBA" id="ARBA00022962"/>
    </source>
</evidence>
<protein>
    <submittedName>
        <fullName evidence="3">YafJ</fullName>
    </submittedName>
</protein>
<proteinExistence type="predicted"/>